<evidence type="ECO:0000256" key="2">
    <source>
        <dbReference type="ARBA" id="ARBA00004651"/>
    </source>
</evidence>
<comment type="similarity">
    <text evidence="12">Belongs to the cytochrome b561 family.</text>
</comment>
<dbReference type="PANTHER" id="PTHR30529:SF7">
    <property type="entry name" value="CYTOCHROME B561 BACTERIAL_NI-HYDROGENASE DOMAIN-CONTAINING PROTEIN"/>
    <property type="match status" value="1"/>
</dbReference>
<feature type="domain" description="Cytochrome b561 bacterial/Ni-hydrogenase" evidence="14">
    <location>
        <begin position="12"/>
        <end position="182"/>
    </location>
</feature>
<evidence type="ECO:0000256" key="12">
    <source>
        <dbReference type="ARBA" id="ARBA00037975"/>
    </source>
</evidence>
<keyword evidence="3" id="KW-0813">Transport</keyword>
<comment type="cofactor">
    <cofactor evidence="1">
        <name>heme b</name>
        <dbReference type="ChEBI" id="CHEBI:60344"/>
    </cofactor>
</comment>
<evidence type="ECO:0000256" key="3">
    <source>
        <dbReference type="ARBA" id="ARBA00022448"/>
    </source>
</evidence>
<dbReference type="OrthoDB" id="7280471at2"/>
<keyword evidence="8" id="KW-0249">Electron transport</keyword>
<dbReference type="RefSeq" id="WP_142663723.1">
    <property type="nucleotide sequence ID" value="NZ_FXTK01000012.1"/>
</dbReference>
<dbReference type="Pfam" id="PF01292">
    <property type="entry name" value="Ni_hydr_CYTB"/>
    <property type="match status" value="1"/>
</dbReference>
<feature type="transmembrane region" description="Helical" evidence="13">
    <location>
        <begin position="20"/>
        <end position="41"/>
    </location>
</feature>
<accession>A0A521EC94</accession>
<feature type="transmembrane region" description="Helical" evidence="13">
    <location>
        <begin position="151"/>
        <end position="173"/>
    </location>
</feature>
<sequence length="186" mass="20590">MGQTSWGDTPARYGRVSRVFHWLGAGLLIWQFAVIGAYRLIGQSPLLDKIAGLGPSHGVVGLYVLALVIARAIWRWRNRQARPRHQGLLGRAARIGHLAFYALMFAIPALALLRAYGNGKGWNHWGIQIVPATGHETGWMVQAANALHGELAWLLLALIAGHVLMVVVHHLWLREPLLSRMAGRLK</sequence>
<dbReference type="InterPro" id="IPR052168">
    <property type="entry name" value="Cytochrome_b561_oxidase"/>
</dbReference>
<feature type="transmembrane region" description="Helical" evidence="13">
    <location>
        <begin position="53"/>
        <end position="74"/>
    </location>
</feature>
<keyword evidence="11 13" id="KW-0472">Membrane</keyword>
<evidence type="ECO:0000256" key="4">
    <source>
        <dbReference type="ARBA" id="ARBA00022475"/>
    </source>
</evidence>
<keyword evidence="9 13" id="KW-1133">Transmembrane helix</keyword>
<evidence type="ECO:0000256" key="9">
    <source>
        <dbReference type="ARBA" id="ARBA00022989"/>
    </source>
</evidence>
<dbReference type="GO" id="GO:0005886">
    <property type="term" value="C:plasma membrane"/>
    <property type="evidence" value="ECO:0007669"/>
    <property type="project" value="UniProtKB-SubCell"/>
</dbReference>
<evidence type="ECO:0000313" key="16">
    <source>
        <dbReference type="Proteomes" id="UP000319014"/>
    </source>
</evidence>
<dbReference type="InterPro" id="IPR011577">
    <property type="entry name" value="Cyt_b561_bac/Ni-Hgenase"/>
</dbReference>
<feature type="transmembrane region" description="Helical" evidence="13">
    <location>
        <begin position="95"/>
        <end position="116"/>
    </location>
</feature>
<evidence type="ECO:0000256" key="10">
    <source>
        <dbReference type="ARBA" id="ARBA00023004"/>
    </source>
</evidence>
<dbReference type="SUPFAM" id="SSF81342">
    <property type="entry name" value="Transmembrane di-heme cytochromes"/>
    <property type="match status" value="1"/>
</dbReference>
<evidence type="ECO:0000256" key="11">
    <source>
        <dbReference type="ARBA" id="ARBA00023136"/>
    </source>
</evidence>
<evidence type="ECO:0000256" key="8">
    <source>
        <dbReference type="ARBA" id="ARBA00022982"/>
    </source>
</evidence>
<evidence type="ECO:0000256" key="5">
    <source>
        <dbReference type="ARBA" id="ARBA00022617"/>
    </source>
</evidence>
<keyword evidence="10" id="KW-0408">Iron</keyword>
<keyword evidence="5" id="KW-0349">Heme</keyword>
<keyword evidence="6 13" id="KW-0812">Transmembrane</keyword>
<proteinExistence type="inferred from homology"/>
<keyword evidence="4" id="KW-1003">Cell membrane</keyword>
<dbReference type="GO" id="GO:0020037">
    <property type="term" value="F:heme binding"/>
    <property type="evidence" value="ECO:0007669"/>
    <property type="project" value="TreeGrafter"/>
</dbReference>
<gene>
    <name evidence="15" type="ORF">SAMN06265221_11279</name>
</gene>
<evidence type="ECO:0000256" key="6">
    <source>
        <dbReference type="ARBA" id="ARBA00022692"/>
    </source>
</evidence>
<evidence type="ECO:0000256" key="7">
    <source>
        <dbReference type="ARBA" id="ARBA00022723"/>
    </source>
</evidence>
<dbReference type="Proteomes" id="UP000319014">
    <property type="component" value="Unassembled WGS sequence"/>
</dbReference>
<dbReference type="AlphaFoldDB" id="A0A521EC94"/>
<evidence type="ECO:0000256" key="1">
    <source>
        <dbReference type="ARBA" id="ARBA00001970"/>
    </source>
</evidence>
<dbReference type="GO" id="GO:0022904">
    <property type="term" value="P:respiratory electron transport chain"/>
    <property type="evidence" value="ECO:0007669"/>
    <property type="project" value="InterPro"/>
</dbReference>
<keyword evidence="7" id="KW-0479">Metal-binding</keyword>
<protein>
    <submittedName>
        <fullName evidence="15">Cytochrome b561</fullName>
    </submittedName>
</protein>
<dbReference type="GO" id="GO:0009055">
    <property type="term" value="F:electron transfer activity"/>
    <property type="evidence" value="ECO:0007669"/>
    <property type="project" value="InterPro"/>
</dbReference>
<dbReference type="PANTHER" id="PTHR30529">
    <property type="entry name" value="CYTOCHROME B561"/>
    <property type="match status" value="1"/>
</dbReference>
<comment type="subcellular location">
    <subcellularLocation>
        <location evidence="2">Cell membrane</location>
        <topology evidence="2">Multi-pass membrane protein</topology>
    </subcellularLocation>
</comment>
<evidence type="ECO:0000313" key="15">
    <source>
        <dbReference type="EMBL" id="SMO81537.1"/>
    </source>
</evidence>
<reference evidence="15 16" key="1">
    <citation type="submission" date="2017-05" db="EMBL/GenBank/DDBJ databases">
        <authorList>
            <person name="Varghese N."/>
            <person name="Submissions S."/>
        </authorList>
    </citation>
    <scope>NUCLEOTIDE SEQUENCE [LARGE SCALE GENOMIC DNA]</scope>
    <source>
        <strain evidence="15 16">DSM 100094</strain>
    </source>
</reference>
<dbReference type="EMBL" id="FXTK01000012">
    <property type="protein sequence ID" value="SMO81537.1"/>
    <property type="molecule type" value="Genomic_DNA"/>
</dbReference>
<organism evidence="15 16">
    <name type="scientific">Paracoccus laeviglucosivorans</name>
    <dbReference type="NCBI Taxonomy" id="1197861"/>
    <lineage>
        <taxon>Bacteria</taxon>
        <taxon>Pseudomonadati</taxon>
        <taxon>Pseudomonadota</taxon>
        <taxon>Alphaproteobacteria</taxon>
        <taxon>Rhodobacterales</taxon>
        <taxon>Paracoccaceae</taxon>
        <taxon>Paracoccus</taxon>
    </lineage>
</organism>
<dbReference type="InterPro" id="IPR016174">
    <property type="entry name" value="Di-haem_cyt_TM"/>
</dbReference>
<keyword evidence="16" id="KW-1185">Reference proteome</keyword>
<name>A0A521EC94_9RHOB</name>
<dbReference type="GO" id="GO:0046872">
    <property type="term" value="F:metal ion binding"/>
    <property type="evidence" value="ECO:0007669"/>
    <property type="project" value="UniProtKB-KW"/>
</dbReference>
<evidence type="ECO:0000259" key="14">
    <source>
        <dbReference type="Pfam" id="PF01292"/>
    </source>
</evidence>
<evidence type="ECO:0000256" key="13">
    <source>
        <dbReference type="SAM" id="Phobius"/>
    </source>
</evidence>